<sequence>MSVTHCSRGNDRAFGPVVDRFDFTLFFEDVFLACITSFIFLTLGLIRVSQLIRLPVTTVKPSRVVYTSVSCEPAPVVYLAKRNRRCMTQASVAAQVLQAADACLAVGLSYFEFSLSVRPPIIISLYLLLEVLFDAVRVRSLWLASHSPIAAAPSSLVLGTHAVLLVSESQGKEKYLTTPFSQDTNREGRSGLCGLCLLTWVLPVLQRGLLYQLGLEDIPPVDQKLTAERLIRRLLSPWKQANCHSLSVNQSKKNQLLITLFRTYRTEFFSAVIPRLCFSGFTIMQPLLVSTIIGVVALPDSSETRNKGYGLIAASAIVYVGLAVSTVLYSRQTYRFIIGVRVGLIAVIYRQTLKLRTEDLGTASAITLIGTDVERIATGLRDIHEIYYPGFQVQEQGTAAVELRIHATRQVLNNIKSFKILCLEDRLKVIISGFRSIEIITSRKFRSLIYWEVLISSFPWLAPAASFTLFTTISTVSKEGSLVPSQVLTALSLMTLITMLVWTFIQTLPAIVQCLGSFSRIQDYIALSSSHPSFSQHGTESSPALVPIPPSIDSLFQEKAPVVNIGNTFLRWTPSGQNVFCSINLSMRKGAIIGSMGPVGSGKTMLFESILGETIINQGQILTAPVPVAYCTQTSWLVDASIRRNIVVPLEFQHEWYGRVLWMCGLSDDLQALPEKDSTRVGGQGNTLSGAQKQRVALARAIYSGCELLLLDDIFSGLDPVTISKICRRLLDIHQGYLRRRGITVILSTHNNKLTRAIAEEQDSHPR</sequence>
<accession>A0ACC3TD85</accession>
<protein>
    <submittedName>
        <fullName evidence="1">Uncharacterized protein</fullName>
    </submittedName>
</protein>
<comment type="caution">
    <text evidence="1">The sequence shown here is derived from an EMBL/GenBank/DDBJ whole genome shotgun (WGS) entry which is preliminary data.</text>
</comment>
<gene>
    <name evidence="1" type="ORF">V1517DRAFT_266874</name>
</gene>
<dbReference type="Proteomes" id="UP001489719">
    <property type="component" value="Unassembled WGS sequence"/>
</dbReference>
<keyword evidence="2" id="KW-1185">Reference proteome</keyword>
<proteinExistence type="predicted"/>
<name>A0ACC3TD85_9ASCO</name>
<dbReference type="EMBL" id="MU970227">
    <property type="protein sequence ID" value="KAK9319112.1"/>
    <property type="molecule type" value="Genomic_DNA"/>
</dbReference>
<evidence type="ECO:0000313" key="1">
    <source>
        <dbReference type="EMBL" id="KAK9319112.1"/>
    </source>
</evidence>
<reference evidence="2" key="1">
    <citation type="journal article" date="2024" name="Front. Bioeng. Biotechnol.">
        <title>Genome-scale model development and genomic sequencing of the oleaginous clade Lipomyces.</title>
        <authorList>
            <person name="Czajka J.J."/>
            <person name="Han Y."/>
            <person name="Kim J."/>
            <person name="Mondo S.J."/>
            <person name="Hofstad B.A."/>
            <person name="Robles A."/>
            <person name="Haridas S."/>
            <person name="Riley R."/>
            <person name="LaButti K."/>
            <person name="Pangilinan J."/>
            <person name="Andreopoulos W."/>
            <person name="Lipzen A."/>
            <person name="Yan J."/>
            <person name="Wang M."/>
            <person name="Ng V."/>
            <person name="Grigoriev I.V."/>
            <person name="Spatafora J.W."/>
            <person name="Magnuson J.K."/>
            <person name="Baker S.E."/>
            <person name="Pomraning K.R."/>
        </authorList>
    </citation>
    <scope>NUCLEOTIDE SEQUENCE [LARGE SCALE GENOMIC DNA]</scope>
    <source>
        <strain evidence="2">CBS 10300</strain>
    </source>
</reference>
<organism evidence="1 2">
    <name type="scientific">Lipomyces orientalis</name>
    <dbReference type="NCBI Taxonomy" id="1233043"/>
    <lineage>
        <taxon>Eukaryota</taxon>
        <taxon>Fungi</taxon>
        <taxon>Dikarya</taxon>
        <taxon>Ascomycota</taxon>
        <taxon>Saccharomycotina</taxon>
        <taxon>Lipomycetes</taxon>
        <taxon>Lipomycetales</taxon>
        <taxon>Lipomycetaceae</taxon>
        <taxon>Lipomyces</taxon>
    </lineage>
</organism>
<evidence type="ECO:0000313" key="2">
    <source>
        <dbReference type="Proteomes" id="UP001489719"/>
    </source>
</evidence>